<reference evidence="2" key="1">
    <citation type="submission" date="2021-02" db="EMBL/GenBank/DDBJ databases">
        <title>Psilocybe cubensis genome.</title>
        <authorList>
            <person name="Mckernan K.J."/>
            <person name="Crawford S."/>
            <person name="Trippe A."/>
            <person name="Kane L.T."/>
            <person name="Mclaughlin S."/>
        </authorList>
    </citation>
    <scope>NUCLEOTIDE SEQUENCE [LARGE SCALE GENOMIC DNA]</scope>
    <source>
        <strain evidence="2">MGC-MH-2018</strain>
    </source>
</reference>
<feature type="region of interest" description="Disordered" evidence="1">
    <location>
        <begin position="24"/>
        <end position="84"/>
    </location>
</feature>
<feature type="region of interest" description="Disordered" evidence="1">
    <location>
        <begin position="96"/>
        <end position="133"/>
    </location>
</feature>
<gene>
    <name evidence="2" type="ORF">JR316_001073</name>
</gene>
<dbReference type="AlphaFoldDB" id="A0A8H7YAM2"/>
<feature type="compositionally biased region" description="Basic residues" evidence="1">
    <location>
        <begin position="104"/>
        <end position="122"/>
    </location>
</feature>
<protein>
    <submittedName>
        <fullName evidence="2">Uncharacterized protein</fullName>
    </submittedName>
</protein>
<evidence type="ECO:0000256" key="1">
    <source>
        <dbReference type="SAM" id="MobiDB-lite"/>
    </source>
</evidence>
<name>A0A8H7YAM2_PSICU</name>
<dbReference type="EMBL" id="JAFIQS010000001">
    <property type="protein sequence ID" value="KAG5174414.1"/>
    <property type="molecule type" value="Genomic_DNA"/>
</dbReference>
<proteinExistence type="predicted"/>
<dbReference type="OrthoDB" id="2976199at2759"/>
<organism evidence="2">
    <name type="scientific">Psilocybe cubensis</name>
    <name type="common">Psychedelic mushroom</name>
    <name type="synonym">Stropharia cubensis</name>
    <dbReference type="NCBI Taxonomy" id="181762"/>
    <lineage>
        <taxon>Eukaryota</taxon>
        <taxon>Fungi</taxon>
        <taxon>Dikarya</taxon>
        <taxon>Basidiomycota</taxon>
        <taxon>Agaricomycotina</taxon>
        <taxon>Agaricomycetes</taxon>
        <taxon>Agaricomycetidae</taxon>
        <taxon>Agaricales</taxon>
        <taxon>Agaricineae</taxon>
        <taxon>Strophariaceae</taxon>
        <taxon>Psilocybe</taxon>
    </lineage>
</organism>
<evidence type="ECO:0000313" key="2">
    <source>
        <dbReference type="EMBL" id="KAG5174414.1"/>
    </source>
</evidence>
<comment type="caution">
    <text evidence="2">The sequence shown here is derived from an EMBL/GenBank/DDBJ whole genome shotgun (WGS) entry which is preliminary data.</text>
</comment>
<sequence>MTEYDYSPEAYERHLATQNRIANWVQHTEQHRPQFENARSPSPPQRTRHHQPPRPLYIHPPSPASDSSEGYAHRPGPMPLSSPPIMMYPPPPPMLIHPSYTAAPHHKPSHHRHRSPHAHSRSHSQQSPPYYSPPVSPGYQYPYPAGGYFVVQRAPGPMPVMSNIPAPPNISSFSSASTAYFQPATSAASSHSAAHLYPPPLPGPDAWSYGAASPSHSVVSGSVPAHYFPQYQGIHSAMASPAYSSPQGLPQLHQRVYHLQTHHYRRSVG</sequence>
<accession>A0A8H7YAM2</accession>
<feature type="compositionally biased region" description="Pro residues" evidence="1">
    <location>
        <begin position="53"/>
        <end position="63"/>
    </location>
</feature>